<dbReference type="AlphaFoldDB" id="A0A6J6ELF8"/>
<dbReference type="GO" id="GO:0009088">
    <property type="term" value="P:threonine biosynthetic process"/>
    <property type="evidence" value="ECO:0007669"/>
    <property type="project" value="UniProtKB-UniPathway"/>
</dbReference>
<keyword evidence="7" id="KW-0791">Threonine biosynthesis</keyword>
<evidence type="ECO:0000256" key="9">
    <source>
        <dbReference type="ARBA" id="ARBA00022777"/>
    </source>
</evidence>
<protein>
    <recommendedName>
        <fullName evidence="4">Homoserine kinase</fullName>
        <ecNumber evidence="3">2.7.1.39</ecNumber>
    </recommendedName>
</protein>
<dbReference type="InterPro" id="IPR013750">
    <property type="entry name" value="GHMP_kinase_C_dom"/>
</dbReference>
<evidence type="ECO:0000256" key="6">
    <source>
        <dbReference type="ARBA" id="ARBA00022679"/>
    </source>
</evidence>
<reference evidence="13" key="1">
    <citation type="submission" date="2020-05" db="EMBL/GenBank/DDBJ databases">
        <authorList>
            <person name="Chiriac C."/>
            <person name="Salcher M."/>
            <person name="Ghai R."/>
            <person name="Kavagutti S V."/>
        </authorList>
    </citation>
    <scope>NUCLEOTIDE SEQUENCE</scope>
</reference>
<dbReference type="Pfam" id="PF00288">
    <property type="entry name" value="GHMP_kinases_N"/>
    <property type="match status" value="1"/>
</dbReference>
<organism evidence="13">
    <name type="scientific">freshwater metagenome</name>
    <dbReference type="NCBI Taxonomy" id="449393"/>
    <lineage>
        <taxon>unclassified sequences</taxon>
        <taxon>metagenomes</taxon>
        <taxon>ecological metagenomes</taxon>
    </lineage>
</organism>
<dbReference type="Pfam" id="PF08544">
    <property type="entry name" value="GHMP_kinases_C"/>
    <property type="match status" value="1"/>
</dbReference>
<sequence>MLAATRASVHVPATSANLGPGFDVLGLSLGFYDQLTVEVIDGPDQAIISGEGQAELPTDEKHLVLRSIRKGLELVNESVPGLKLVANNQIPHARGMGSSSAAIVAGIALARELVGADRISTSDFINLAGQLEGHPDNIAPCILGGMTIAWMNEVGHHAVKLEVHPDVVPVVSIPDFKVPTEKARGLLPLRIPHDDAVFNISRSSLMVYAMTQDPSLLLTATDDRMHQRQRADVMPDTLRAIAALRRAGLPAVVSGAGPTVLTLASVQSAPQVAGVLAEQELNFQTMVLSVDQAGVQAVAGR</sequence>
<dbReference type="InterPro" id="IPR006203">
    <property type="entry name" value="GHMP_knse_ATP-bd_CS"/>
</dbReference>
<dbReference type="GO" id="GO:0004413">
    <property type="term" value="F:homoserine kinase activity"/>
    <property type="evidence" value="ECO:0007669"/>
    <property type="project" value="UniProtKB-EC"/>
</dbReference>
<keyword evidence="5" id="KW-0028">Amino-acid biosynthesis</keyword>
<dbReference type="InterPro" id="IPR014721">
    <property type="entry name" value="Ribsml_uS5_D2-typ_fold_subgr"/>
</dbReference>
<evidence type="ECO:0000256" key="10">
    <source>
        <dbReference type="ARBA" id="ARBA00022840"/>
    </source>
</evidence>
<evidence type="ECO:0000256" key="1">
    <source>
        <dbReference type="ARBA" id="ARBA00005015"/>
    </source>
</evidence>
<feature type="domain" description="GHMP kinase C-terminal" evidence="12">
    <location>
        <begin position="223"/>
        <end position="276"/>
    </location>
</feature>
<dbReference type="EMBL" id="CAEZTT010000036">
    <property type="protein sequence ID" value="CAB4573758.1"/>
    <property type="molecule type" value="Genomic_DNA"/>
</dbReference>
<dbReference type="Gene3D" id="3.30.70.890">
    <property type="entry name" value="GHMP kinase, C-terminal domain"/>
    <property type="match status" value="1"/>
</dbReference>
<evidence type="ECO:0000256" key="5">
    <source>
        <dbReference type="ARBA" id="ARBA00022605"/>
    </source>
</evidence>
<dbReference type="GO" id="GO:0005524">
    <property type="term" value="F:ATP binding"/>
    <property type="evidence" value="ECO:0007669"/>
    <property type="project" value="UniProtKB-KW"/>
</dbReference>
<dbReference type="PANTHER" id="PTHR20861">
    <property type="entry name" value="HOMOSERINE/4-DIPHOSPHOCYTIDYL-2-C-METHYL-D-ERYTHRITOL KINASE"/>
    <property type="match status" value="1"/>
</dbReference>
<dbReference type="PROSITE" id="PS00627">
    <property type="entry name" value="GHMP_KINASES_ATP"/>
    <property type="match status" value="1"/>
</dbReference>
<dbReference type="SUPFAM" id="SSF54211">
    <property type="entry name" value="Ribosomal protein S5 domain 2-like"/>
    <property type="match status" value="1"/>
</dbReference>
<evidence type="ECO:0000256" key="3">
    <source>
        <dbReference type="ARBA" id="ARBA00012078"/>
    </source>
</evidence>
<dbReference type="PANTHER" id="PTHR20861:SF1">
    <property type="entry name" value="HOMOSERINE KINASE"/>
    <property type="match status" value="1"/>
</dbReference>
<keyword evidence="10" id="KW-0067">ATP-binding</keyword>
<feature type="domain" description="GHMP kinase N-terminal" evidence="11">
    <location>
        <begin position="67"/>
        <end position="145"/>
    </location>
</feature>
<dbReference type="InterPro" id="IPR000870">
    <property type="entry name" value="Homoserine_kinase"/>
</dbReference>
<dbReference type="UniPathway" id="UPA00050">
    <property type="reaction ID" value="UER00064"/>
</dbReference>
<dbReference type="PIRSF" id="PIRSF000676">
    <property type="entry name" value="Homoser_kin"/>
    <property type="match status" value="1"/>
</dbReference>
<keyword evidence="9" id="KW-0418">Kinase</keyword>
<evidence type="ECO:0000256" key="2">
    <source>
        <dbReference type="ARBA" id="ARBA00007370"/>
    </source>
</evidence>
<dbReference type="HAMAP" id="MF_00384">
    <property type="entry name" value="Homoser_kinase"/>
    <property type="match status" value="1"/>
</dbReference>
<comment type="pathway">
    <text evidence="1">Amino-acid biosynthesis; L-threonine biosynthesis; L-threonine from L-aspartate: step 4/5.</text>
</comment>
<name>A0A6J6ELF8_9ZZZZ</name>
<evidence type="ECO:0000256" key="7">
    <source>
        <dbReference type="ARBA" id="ARBA00022697"/>
    </source>
</evidence>
<gene>
    <name evidence="13" type="ORF">UFOPK1726_00448</name>
</gene>
<dbReference type="Gene3D" id="3.30.230.10">
    <property type="match status" value="1"/>
</dbReference>
<dbReference type="PRINTS" id="PR00958">
    <property type="entry name" value="HOMSERKINASE"/>
</dbReference>
<evidence type="ECO:0000256" key="4">
    <source>
        <dbReference type="ARBA" id="ARBA00017858"/>
    </source>
</evidence>
<keyword evidence="6" id="KW-0808">Transferase</keyword>
<dbReference type="EC" id="2.7.1.39" evidence="3"/>
<proteinExistence type="inferred from homology"/>
<dbReference type="InterPro" id="IPR020568">
    <property type="entry name" value="Ribosomal_Su5_D2-typ_SF"/>
</dbReference>
<dbReference type="InterPro" id="IPR006204">
    <property type="entry name" value="GHMP_kinase_N_dom"/>
</dbReference>
<comment type="similarity">
    <text evidence="2">Belongs to the GHMP kinase family. Homoserine kinase subfamily.</text>
</comment>
<dbReference type="InterPro" id="IPR036554">
    <property type="entry name" value="GHMP_kinase_C_sf"/>
</dbReference>
<evidence type="ECO:0000313" key="13">
    <source>
        <dbReference type="EMBL" id="CAB4573758.1"/>
    </source>
</evidence>
<accession>A0A6J6ELF8</accession>
<keyword evidence="8" id="KW-0547">Nucleotide-binding</keyword>
<evidence type="ECO:0000256" key="8">
    <source>
        <dbReference type="ARBA" id="ARBA00022741"/>
    </source>
</evidence>
<dbReference type="NCBIfam" id="TIGR00191">
    <property type="entry name" value="thrB"/>
    <property type="match status" value="1"/>
</dbReference>
<evidence type="ECO:0000259" key="12">
    <source>
        <dbReference type="Pfam" id="PF08544"/>
    </source>
</evidence>
<dbReference type="SUPFAM" id="SSF55060">
    <property type="entry name" value="GHMP Kinase, C-terminal domain"/>
    <property type="match status" value="1"/>
</dbReference>
<evidence type="ECO:0000259" key="11">
    <source>
        <dbReference type="Pfam" id="PF00288"/>
    </source>
</evidence>